<sequence length="1306" mass="139110">MATLSAAELQRRHGLEGAPDPFPSMAPQAAPVKSAANGSATPVDTESEEAFPALGGPAPAASAAPKASMWSSASSKIKTRAPAQSAPGGLGRTGGPSSSTLPASISFSLPIASITLTPKAFSELSKKVQEQYGCTIEASTQMRAGLKTFFVRGPDDRKVSSARKLIERGVSKVETSTLDVPLSTLGTIIGPKGSTLKTVTDATGCKIDIPRRENLPAAPARAAANDDDEADSEDDEEPEDPSVPISLTGPTPAIAEAKSRILSLIHDKVSHTSVKIKDIPSDFYPFISGPQGSKARELEDSVGEGQVQIHVPPPGVWRSLEKQADAAELSGDADQTIKEKKRDLSIRVQGDREKVSAVVEEIKRRYAEIQESSQTLSISIPKRQHRFLVGYAADEILEQTGCIVDLPPIEDPADECIIRGPAENLAPALTLVISKANAISVGTVDLVAQHRSATSDPLSHAKTVLRYLLRTSKLRQIADAHSGVKVYPPFQAAVESAGTVVIEIVGADKQETNKAKEEVTAAVKAITPAHVKPVEIDFAVHKFLIGKKGAKIGQFESAHNVRAVFPPASDESSAVLLVFEGDETSLSKDKKQKEAKLAESLSKAASAIIDLAKEAADVKTETLDIDQKWHRHIIGPGGSVLRALLGEDQLATVTVGSKDSSAPQDVVVVRGPSTEVDRLVPAILKVVEDSKNDDLINGFTQEFTVDKRHVPHLVGSSGSAINKLRESLSVRINFDDDESASKKSSKNAVVHCKIIGRKEAVEEAKKRLLAQVERLEDETTEILNIKKALHPALIGASGKYAIRLEEKYAVKITFPRDGKDGEEAKAGLKPDEVQVRGGKKGVAGAKAELLEAAEFEKESNQSATFTVPTSAIARILGKGGNTINSIKDDTGAQIDVDKTSDEQTTVTVRGDKKAIAAAKSSIQSIAAEVADRADESVTIDPKYHRNLIGPGGQRLRDLVMKVGGTEEQSRQAGLINFPRAGDTSPDVVRLRGDKDLVAKLKAELERTVETLQNQVVLGVAVPAAQHAIKIGRGGSALQDLQKKTGATIQFPGSRQYNSAGEPENASELSEVPPNELVKVIGTREACQQAVEALSTASETPSRSRTPVGRNGGGASSSRAVSVPAKFFYALTDQGFLARQLRQSGIQLDLPSNAPAKPEARRPAVPANEPGSKTARIDEDQEEAGDGAINYAFEEYDAFEGFPEEDLEFNLRGREELLERGENIIKQMIEKVSAANKVGVLAGIPRSAFPRIIGSKGATIARLRAETGAEIQVGKQDDYITLTGDSEAVGFARDAIISIASRRGQRF</sequence>
<proteinExistence type="predicted"/>
<dbReference type="InterPro" id="IPR036612">
    <property type="entry name" value="KH_dom_type_1_sf"/>
</dbReference>
<keyword evidence="1" id="KW-0677">Repeat</keyword>
<feature type="compositionally biased region" description="Acidic residues" evidence="4">
    <location>
        <begin position="225"/>
        <end position="240"/>
    </location>
</feature>
<dbReference type="InterPro" id="IPR004088">
    <property type="entry name" value="KH_dom_type_1"/>
</dbReference>
<comment type="caution">
    <text evidence="6">The sequence shown here is derived from an EMBL/GenBank/DDBJ whole genome shotgun (WGS) entry which is preliminary data.</text>
</comment>
<feature type="compositionally biased region" description="Polar residues" evidence="4">
    <location>
        <begin position="1094"/>
        <end position="1104"/>
    </location>
</feature>
<gene>
    <name evidence="6" type="ORF">FFLO_00007</name>
</gene>
<dbReference type="Proteomes" id="UP000812966">
    <property type="component" value="Unassembled WGS sequence"/>
</dbReference>
<name>A0A8K0JS31_9TREE</name>
<feature type="region of interest" description="Disordered" evidence="4">
    <location>
        <begin position="210"/>
        <end position="251"/>
    </location>
</feature>
<keyword evidence="3" id="KW-0175">Coiled coil</keyword>
<feature type="region of interest" description="Disordered" evidence="4">
    <location>
        <begin position="1050"/>
        <end position="1071"/>
    </location>
</feature>
<dbReference type="CDD" id="cd22408">
    <property type="entry name" value="KH-I_Vigilin_rpt4"/>
    <property type="match status" value="1"/>
</dbReference>
<keyword evidence="2" id="KW-0694">RNA-binding</keyword>
<feature type="domain" description="K Homology" evidence="5">
    <location>
        <begin position="931"/>
        <end position="1009"/>
    </location>
</feature>
<feature type="domain" description="K Homology" evidence="5">
    <location>
        <begin position="859"/>
        <end position="927"/>
    </location>
</feature>
<evidence type="ECO:0000313" key="6">
    <source>
        <dbReference type="EMBL" id="KAG7580036.1"/>
    </source>
</evidence>
<dbReference type="PANTHER" id="PTHR10627">
    <property type="entry name" value="SCP160"/>
    <property type="match status" value="1"/>
</dbReference>
<evidence type="ECO:0000259" key="5">
    <source>
        <dbReference type="SMART" id="SM00322"/>
    </source>
</evidence>
<feature type="domain" description="K Homology" evidence="5">
    <location>
        <begin position="777"/>
        <end position="854"/>
    </location>
</feature>
<dbReference type="InterPro" id="IPR054548">
    <property type="entry name" value="SCP160-like_KH"/>
</dbReference>
<feature type="domain" description="K Homology" evidence="5">
    <location>
        <begin position="172"/>
        <end position="266"/>
    </location>
</feature>
<feature type="domain" description="K Homology" evidence="5">
    <location>
        <begin position="697"/>
        <end position="773"/>
    </location>
</feature>
<feature type="region of interest" description="Disordered" evidence="4">
    <location>
        <begin position="1092"/>
        <end position="1117"/>
    </location>
</feature>
<evidence type="ECO:0000256" key="4">
    <source>
        <dbReference type="SAM" id="MobiDB-lite"/>
    </source>
</evidence>
<dbReference type="CDD" id="cd00105">
    <property type="entry name" value="KH-I"/>
    <property type="match status" value="3"/>
</dbReference>
<dbReference type="GO" id="GO:0003729">
    <property type="term" value="F:mRNA binding"/>
    <property type="evidence" value="ECO:0007669"/>
    <property type="project" value="TreeGrafter"/>
</dbReference>
<feature type="domain" description="K Homology" evidence="5">
    <location>
        <begin position="270"/>
        <end position="367"/>
    </location>
</feature>
<feature type="domain" description="K Homology" evidence="5">
    <location>
        <begin position="1013"/>
        <end position="1098"/>
    </location>
</feature>
<dbReference type="Gene3D" id="3.30.1370.10">
    <property type="entry name" value="K Homology domain, type 1"/>
    <property type="match status" value="11"/>
</dbReference>
<keyword evidence="7" id="KW-1185">Reference proteome</keyword>
<dbReference type="SMART" id="SM00322">
    <property type="entry name" value="KH"/>
    <property type="match status" value="11"/>
</dbReference>
<feature type="compositionally biased region" description="Low complexity" evidence="4">
    <location>
        <begin position="50"/>
        <end position="75"/>
    </location>
</feature>
<evidence type="ECO:0000256" key="3">
    <source>
        <dbReference type="SAM" id="Coils"/>
    </source>
</evidence>
<feature type="coiled-coil region" evidence="3">
    <location>
        <begin position="758"/>
        <end position="785"/>
    </location>
</feature>
<feature type="domain" description="K Homology" evidence="5">
    <location>
        <begin position="372"/>
        <end position="437"/>
    </location>
</feature>
<feature type="domain" description="K Homology" evidence="5">
    <location>
        <begin position="528"/>
        <end position="613"/>
    </location>
</feature>
<accession>A0A8K0JS31</accession>
<dbReference type="GO" id="GO:0005737">
    <property type="term" value="C:cytoplasm"/>
    <property type="evidence" value="ECO:0007669"/>
    <property type="project" value="TreeGrafter"/>
</dbReference>
<feature type="region of interest" description="Disordered" evidence="4">
    <location>
        <begin position="1"/>
        <end position="101"/>
    </location>
</feature>
<dbReference type="PROSITE" id="PS50084">
    <property type="entry name" value="KH_TYPE_1"/>
    <property type="match status" value="8"/>
</dbReference>
<organism evidence="6 7">
    <name type="scientific">Filobasidium floriforme</name>
    <dbReference type="NCBI Taxonomy" id="5210"/>
    <lineage>
        <taxon>Eukaryota</taxon>
        <taxon>Fungi</taxon>
        <taxon>Dikarya</taxon>
        <taxon>Basidiomycota</taxon>
        <taxon>Agaricomycotina</taxon>
        <taxon>Tremellomycetes</taxon>
        <taxon>Filobasidiales</taxon>
        <taxon>Filobasidiaceae</taxon>
        <taxon>Filobasidium</taxon>
    </lineage>
</organism>
<feature type="region of interest" description="Disordered" evidence="4">
    <location>
        <begin position="1148"/>
        <end position="1183"/>
    </location>
</feature>
<protein>
    <recommendedName>
        <fullName evidence="5">K Homology domain-containing protein</fullName>
    </recommendedName>
</protein>
<dbReference type="SUPFAM" id="SSF54791">
    <property type="entry name" value="Eukaryotic type KH-domain (KH-domain type I)"/>
    <property type="match status" value="11"/>
</dbReference>
<feature type="domain" description="K Homology" evidence="5">
    <location>
        <begin position="1235"/>
        <end position="1300"/>
    </location>
</feature>
<dbReference type="PANTHER" id="PTHR10627:SF31">
    <property type="entry name" value="DODECA-SATELLITE-BINDING PROTEIN 1, ISOFORM A"/>
    <property type="match status" value="1"/>
</dbReference>
<evidence type="ECO:0000313" key="7">
    <source>
        <dbReference type="Proteomes" id="UP000812966"/>
    </source>
</evidence>
<feature type="domain" description="K Homology" evidence="5">
    <location>
        <begin position="617"/>
        <end position="688"/>
    </location>
</feature>
<evidence type="ECO:0000256" key="2">
    <source>
        <dbReference type="PROSITE-ProRule" id="PRU00117"/>
    </source>
</evidence>
<dbReference type="Pfam" id="PF00013">
    <property type="entry name" value="KH_1"/>
    <property type="match status" value="7"/>
</dbReference>
<reference evidence="6" key="1">
    <citation type="submission" date="2020-04" db="EMBL/GenBank/DDBJ databases">
        <title>Analysis of mating type loci in Filobasidium floriforme.</title>
        <authorList>
            <person name="Nowrousian M."/>
        </authorList>
    </citation>
    <scope>NUCLEOTIDE SEQUENCE</scope>
    <source>
        <strain evidence="6">CBS 6242</strain>
    </source>
</reference>
<dbReference type="EMBL" id="JABELV010000001">
    <property type="protein sequence ID" value="KAG7580036.1"/>
    <property type="molecule type" value="Genomic_DNA"/>
</dbReference>
<dbReference type="InterPro" id="IPR004087">
    <property type="entry name" value="KH_dom"/>
</dbReference>
<evidence type="ECO:0000256" key="1">
    <source>
        <dbReference type="ARBA" id="ARBA00022737"/>
    </source>
</evidence>
<dbReference type="Pfam" id="PF22952">
    <property type="entry name" value="KH_11"/>
    <property type="match status" value="1"/>
</dbReference>